<dbReference type="GO" id="GO:0032259">
    <property type="term" value="P:methylation"/>
    <property type="evidence" value="ECO:0007669"/>
    <property type="project" value="UniProtKB-KW"/>
</dbReference>
<evidence type="ECO:0000259" key="8">
    <source>
        <dbReference type="Pfam" id="PF08241"/>
    </source>
</evidence>
<dbReference type="SUPFAM" id="SSF53335">
    <property type="entry name" value="S-adenosyl-L-methionine-dependent methyltransferases"/>
    <property type="match status" value="1"/>
</dbReference>
<keyword evidence="10" id="KW-1185">Reference proteome</keyword>
<dbReference type="AlphaFoldDB" id="A0A9P6C999"/>
<comment type="pathway">
    <text evidence="2">Lipid metabolism.</text>
</comment>
<dbReference type="Pfam" id="PF08241">
    <property type="entry name" value="Methyltransf_11"/>
    <property type="match status" value="1"/>
</dbReference>
<comment type="catalytic activity">
    <reaction evidence="7">
        <text>N-methylethanolamine phosphate + S-adenosyl-L-methionine = N,N-dimethylethanolamine phosphate + S-adenosyl-L-homocysteine + H(+)</text>
        <dbReference type="Rhea" id="RHEA:25321"/>
        <dbReference type="ChEBI" id="CHEBI:15378"/>
        <dbReference type="ChEBI" id="CHEBI:57781"/>
        <dbReference type="ChEBI" id="CHEBI:57856"/>
        <dbReference type="ChEBI" id="CHEBI:58641"/>
        <dbReference type="ChEBI" id="CHEBI:59789"/>
        <dbReference type="EC" id="2.1.1.103"/>
    </reaction>
    <physiologicalReaction direction="left-to-right" evidence="7">
        <dbReference type="Rhea" id="RHEA:25322"/>
    </physiologicalReaction>
</comment>
<reference evidence="9" key="1">
    <citation type="submission" date="2020-11" db="EMBL/GenBank/DDBJ databases">
        <authorList>
            <consortium name="DOE Joint Genome Institute"/>
            <person name="Ahrendt S."/>
            <person name="Riley R."/>
            <person name="Andreopoulos W."/>
            <person name="Labutti K."/>
            <person name="Pangilinan J."/>
            <person name="Ruiz-Duenas F.J."/>
            <person name="Barrasa J.M."/>
            <person name="Sanchez-Garcia M."/>
            <person name="Camarero S."/>
            <person name="Miyauchi S."/>
            <person name="Serrano A."/>
            <person name="Linde D."/>
            <person name="Babiker R."/>
            <person name="Drula E."/>
            <person name="Ayuso-Fernandez I."/>
            <person name="Pacheco R."/>
            <person name="Padilla G."/>
            <person name="Ferreira P."/>
            <person name="Barriuso J."/>
            <person name="Kellner H."/>
            <person name="Castanera R."/>
            <person name="Alfaro M."/>
            <person name="Ramirez L."/>
            <person name="Pisabarro A.G."/>
            <person name="Kuo A."/>
            <person name="Tritt A."/>
            <person name="Lipzen A."/>
            <person name="He G."/>
            <person name="Yan M."/>
            <person name="Ng V."/>
            <person name="Cullen D."/>
            <person name="Martin F."/>
            <person name="Rosso M.-N."/>
            <person name="Henrissat B."/>
            <person name="Hibbett D."/>
            <person name="Martinez A.T."/>
            <person name="Grigoriev I.V."/>
        </authorList>
    </citation>
    <scope>NUCLEOTIDE SEQUENCE</scope>
    <source>
        <strain evidence="9">MF-IS2</strain>
    </source>
</reference>
<dbReference type="Proteomes" id="UP000807342">
    <property type="component" value="Unassembled WGS sequence"/>
</dbReference>
<accession>A0A9P6C999</accession>
<comment type="pathway">
    <text evidence="1">Phospholipid metabolism; phosphatidylcholine biosynthesis.</text>
</comment>
<dbReference type="GO" id="GO:0000234">
    <property type="term" value="F:phosphoethanolamine N-methyltransferase activity"/>
    <property type="evidence" value="ECO:0007669"/>
    <property type="project" value="UniProtKB-EC"/>
</dbReference>
<keyword evidence="4" id="KW-0808">Transferase</keyword>
<proteinExistence type="predicted"/>
<evidence type="ECO:0000256" key="4">
    <source>
        <dbReference type="ARBA" id="ARBA00022679"/>
    </source>
</evidence>
<evidence type="ECO:0000256" key="3">
    <source>
        <dbReference type="ARBA" id="ARBA00022603"/>
    </source>
</evidence>
<dbReference type="PANTHER" id="PTHR44307:SF2">
    <property type="entry name" value="PHOSPHOETHANOLAMINE METHYLTRANSFERASE ISOFORM X1"/>
    <property type="match status" value="1"/>
</dbReference>
<keyword evidence="3 9" id="KW-0489">Methyltransferase</keyword>
<evidence type="ECO:0000256" key="1">
    <source>
        <dbReference type="ARBA" id="ARBA00004969"/>
    </source>
</evidence>
<dbReference type="PANTHER" id="PTHR44307">
    <property type="entry name" value="PHOSPHOETHANOLAMINE METHYLTRANSFERASE"/>
    <property type="match status" value="1"/>
</dbReference>
<dbReference type="OrthoDB" id="61390at2759"/>
<name>A0A9P6C999_9AGAR</name>
<organism evidence="9 10">
    <name type="scientific">Macrolepiota fuliginosa MF-IS2</name>
    <dbReference type="NCBI Taxonomy" id="1400762"/>
    <lineage>
        <taxon>Eukaryota</taxon>
        <taxon>Fungi</taxon>
        <taxon>Dikarya</taxon>
        <taxon>Basidiomycota</taxon>
        <taxon>Agaricomycotina</taxon>
        <taxon>Agaricomycetes</taxon>
        <taxon>Agaricomycetidae</taxon>
        <taxon>Agaricales</taxon>
        <taxon>Agaricineae</taxon>
        <taxon>Agaricaceae</taxon>
        <taxon>Macrolepiota</taxon>
    </lineage>
</organism>
<protein>
    <recommendedName>
        <fullName evidence="5">phosphoethanolamine N-methyltransferase</fullName>
        <ecNumber evidence="5">2.1.1.103</ecNumber>
    </recommendedName>
</protein>
<dbReference type="CDD" id="cd02440">
    <property type="entry name" value="AdoMet_MTases"/>
    <property type="match status" value="1"/>
</dbReference>
<dbReference type="EMBL" id="MU151058">
    <property type="protein sequence ID" value="KAF9453760.1"/>
    <property type="molecule type" value="Genomic_DNA"/>
</dbReference>
<dbReference type="InterPro" id="IPR029063">
    <property type="entry name" value="SAM-dependent_MTases_sf"/>
</dbReference>
<evidence type="ECO:0000313" key="10">
    <source>
        <dbReference type="Proteomes" id="UP000807342"/>
    </source>
</evidence>
<dbReference type="EC" id="2.1.1.103" evidence="5"/>
<dbReference type="InterPro" id="IPR013216">
    <property type="entry name" value="Methyltransf_11"/>
</dbReference>
<evidence type="ECO:0000256" key="6">
    <source>
        <dbReference type="ARBA" id="ARBA00047619"/>
    </source>
</evidence>
<comment type="catalytic activity">
    <reaction evidence="6">
        <text>N,N-dimethylethanolamine phosphate + S-adenosyl-L-methionine = phosphocholine + S-adenosyl-L-homocysteine + H(+)</text>
        <dbReference type="Rhea" id="RHEA:25325"/>
        <dbReference type="ChEBI" id="CHEBI:15378"/>
        <dbReference type="ChEBI" id="CHEBI:57856"/>
        <dbReference type="ChEBI" id="CHEBI:58641"/>
        <dbReference type="ChEBI" id="CHEBI:59789"/>
        <dbReference type="ChEBI" id="CHEBI:295975"/>
        <dbReference type="EC" id="2.1.1.103"/>
    </reaction>
    <physiologicalReaction direction="left-to-right" evidence="6">
        <dbReference type="Rhea" id="RHEA:25326"/>
    </physiologicalReaction>
</comment>
<evidence type="ECO:0000256" key="7">
    <source>
        <dbReference type="ARBA" id="ARBA00047841"/>
    </source>
</evidence>
<evidence type="ECO:0000313" key="9">
    <source>
        <dbReference type="EMBL" id="KAF9453760.1"/>
    </source>
</evidence>
<gene>
    <name evidence="9" type="ORF">P691DRAFT_657756</name>
</gene>
<evidence type="ECO:0000256" key="2">
    <source>
        <dbReference type="ARBA" id="ARBA00005189"/>
    </source>
</evidence>
<sequence length="495" mass="56394">MWPFFLERTILTRKRIRGSIAGVCEIVQNTESWCSLHPLVTKIEQDPANPRRYKITDRLHGPMHLWEYDNSFHAVFEPKNDEHDRGVNVSVQLAQSFLFPKLENKLRVMDTEEPGVVEVLETVELRAFCILIPYITSNLTKSHNASMDKLAEKIEGILWLCRYMICSHSMPQKRSQLIHLHNGRLHADMPEALTLVLALFLTLGFIVFFRVASRDPYGLYHLTLNREPGEDPNFTPKTEWLNQGYWKVSPTPFTALALKLVEAAKLKGGDRVLDSDVGHGTGESLIMFLTDPAVPRPSRLTGVTSLTSHYKRSKERVSRVRALNDEAAKVRVDLYHGDAICRSTTPPTHPLHVLNAAKFDVIFALDCAYHFNTRKEFLAQAHRKLTPEGRIVLGDLCFGTDGPPAQKTTLFRTAEIIGLMPKENVVPTREYIQILEELGYTDIVLEDITADVFPGLVNFLCAKGFLWRMYANIIGWYRRIAHIRFVIVTGRKPLI</sequence>
<evidence type="ECO:0000256" key="5">
    <source>
        <dbReference type="ARBA" id="ARBA00035674"/>
    </source>
</evidence>
<comment type="caution">
    <text evidence="9">The sequence shown here is derived from an EMBL/GenBank/DDBJ whole genome shotgun (WGS) entry which is preliminary data.</text>
</comment>
<feature type="domain" description="Methyltransferase type 11" evidence="8">
    <location>
        <begin position="277"/>
        <end position="393"/>
    </location>
</feature>
<dbReference type="Gene3D" id="3.40.50.150">
    <property type="entry name" value="Vaccinia Virus protein VP39"/>
    <property type="match status" value="1"/>
</dbReference>